<dbReference type="SUPFAM" id="SSF53155">
    <property type="entry name" value="Methylated DNA-protein cysteine methyltransferase domain"/>
    <property type="match status" value="1"/>
</dbReference>
<evidence type="ECO:0000256" key="4">
    <source>
        <dbReference type="ARBA" id="ARBA00022763"/>
    </source>
</evidence>
<dbReference type="Gene3D" id="1.10.10.60">
    <property type="entry name" value="Homeodomain-like"/>
    <property type="match status" value="1"/>
</dbReference>
<keyword evidence="7" id="KW-0234">DNA repair</keyword>
<dbReference type="InterPro" id="IPR036388">
    <property type="entry name" value="WH-like_DNA-bd_sf"/>
</dbReference>
<dbReference type="InterPro" id="IPR036631">
    <property type="entry name" value="MGMT_N_sf"/>
</dbReference>
<gene>
    <name evidence="10" type="ORF">GETHPA_13700</name>
</gene>
<keyword evidence="5" id="KW-0805">Transcription regulation</keyword>
<dbReference type="Gene3D" id="1.10.10.10">
    <property type="entry name" value="Winged helix-like DNA-binding domain superfamily/Winged helix DNA-binding domain"/>
    <property type="match status" value="1"/>
</dbReference>
<dbReference type="PANTHER" id="PTHR10815">
    <property type="entry name" value="METHYLATED-DNA--PROTEIN-CYSTEINE METHYLTRANSFERASE"/>
    <property type="match status" value="1"/>
</dbReference>
<dbReference type="RefSeq" id="WP_285723930.1">
    <property type="nucleotide sequence ID" value="NZ_BSDD01000002.1"/>
</dbReference>
<dbReference type="PANTHER" id="PTHR10815:SF13">
    <property type="entry name" value="METHYLATED-DNA--PROTEIN-CYSTEINE METHYLTRANSFERASE"/>
    <property type="match status" value="1"/>
</dbReference>
<keyword evidence="2 10" id="KW-0489">Methyltransferase</keyword>
<evidence type="ECO:0000256" key="3">
    <source>
        <dbReference type="ARBA" id="ARBA00022679"/>
    </source>
</evidence>
<dbReference type="InterPro" id="IPR018060">
    <property type="entry name" value="HTH_AraC"/>
</dbReference>
<reference evidence="10 11" key="1">
    <citation type="journal article" date="2023" name="Antonie Van Leeuwenhoek">
        <title>Mesoterricola silvestris gen. nov., sp. nov., Mesoterricola sediminis sp. nov., Geothrix oryzae sp. nov., Geothrix edaphica sp. nov., Geothrix rubra sp. nov., and Geothrix limicola sp. nov., six novel members of Acidobacteriota isolated from soils.</title>
        <authorList>
            <person name="Itoh H."/>
            <person name="Sugisawa Y."/>
            <person name="Mise K."/>
            <person name="Xu Z."/>
            <person name="Kuniyasu M."/>
            <person name="Ushijima N."/>
            <person name="Kawano K."/>
            <person name="Kobayashi E."/>
            <person name="Shiratori Y."/>
            <person name="Masuda Y."/>
            <person name="Senoo K."/>
        </authorList>
    </citation>
    <scope>NUCLEOTIDE SEQUENCE [LARGE SCALE GENOMIC DNA]</scope>
    <source>
        <strain evidence="10 11">Red803</strain>
    </source>
</reference>
<dbReference type="PROSITE" id="PS01124">
    <property type="entry name" value="HTH_ARAC_FAMILY_2"/>
    <property type="match status" value="1"/>
</dbReference>
<evidence type="ECO:0000256" key="7">
    <source>
        <dbReference type="ARBA" id="ARBA00023204"/>
    </source>
</evidence>
<proteinExistence type="predicted"/>
<dbReference type="SMART" id="SM00342">
    <property type="entry name" value="HTH_ARAC"/>
    <property type="match status" value="1"/>
</dbReference>
<keyword evidence="11" id="KW-1185">Reference proteome</keyword>
<keyword evidence="4" id="KW-0227">DNA damage</keyword>
<evidence type="ECO:0000313" key="10">
    <source>
        <dbReference type="EMBL" id="GLH69837.1"/>
    </source>
</evidence>
<dbReference type="NCBIfam" id="TIGR00589">
    <property type="entry name" value="ogt"/>
    <property type="match status" value="1"/>
</dbReference>
<comment type="caution">
    <text evidence="10">The sequence shown here is derived from an EMBL/GenBank/DDBJ whole genome shotgun (WGS) entry which is preliminary data.</text>
</comment>
<keyword evidence="6" id="KW-0804">Transcription</keyword>
<dbReference type="InterPro" id="IPR001497">
    <property type="entry name" value="MethylDNA_cys_MeTrfase_AS"/>
</dbReference>
<name>A0ABQ5Q569_9BACT</name>
<dbReference type="Proteomes" id="UP001165089">
    <property type="component" value="Unassembled WGS sequence"/>
</dbReference>
<evidence type="ECO:0000256" key="6">
    <source>
        <dbReference type="ARBA" id="ARBA00023163"/>
    </source>
</evidence>
<dbReference type="SUPFAM" id="SSF46689">
    <property type="entry name" value="Homeodomain-like"/>
    <property type="match status" value="1"/>
</dbReference>
<dbReference type="GO" id="GO:0008168">
    <property type="term" value="F:methyltransferase activity"/>
    <property type="evidence" value="ECO:0007669"/>
    <property type="project" value="UniProtKB-KW"/>
</dbReference>
<comment type="catalytic activity">
    <reaction evidence="8">
        <text>a 6-O-methyl-2'-deoxyguanosine in DNA + L-cysteinyl-[protein] = S-methyl-L-cysteinyl-[protein] + a 2'-deoxyguanosine in DNA</text>
        <dbReference type="Rhea" id="RHEA:24000"/>
        <dbReference type="Rhea" id="RHEA-COMP:10131"/>
        <dbReference type="Rhea" id="RHEA-COMP:10132"/>
        <dbReference type="Rhea" id="RHEA-COMP:11367"/>
        <dbReference type="Rhea" id="RHEA-COMP:11368"/>
        <dbReference type="ChEBI" id="CHEBI:29950"/>
        <dbReference type="ChEBI" id="CHEBI:82612"/>
        <dbReference type="ChEBI" id="CHEBI:85445"/>
        <dbReference type="ChEBI" id="CHEBI:85448"/>
        <dbReference type="EC" id="2.1.1.63"/>
    </reaction>
</comment>
<dbReference type="InterPro" id="IPR014048">
    <property type="entry name" value="MethylDNA_cys_MeTrfase_DNA-bd"/>
</dbReference>
<dbReference type="Gene3D" id="3.30.160.70">
    <property type="entry name" value="Methylated DNA-protein cysteine methyltransferase domain"/>
    <property type="match status" value="1"/>
</dbReference>
<evidence type="ECO:0000256" key="1">
    <source>
        <dbReference type="ARBA" id="ARBA00001286"/>
    </source>
</evidence>
<keyword evidence="3" id="KW-0808">Transferase</keyword>
<evidence type="ECO:0000256" key="8">
    <source>
        <dbReference type="ARBA" id="ARBA00049348"/>
    </source>
</evidence>
<accession>A0ABQ5Q569</accession>
<protein>
    <submittedName>
        <fullName evidence="10">Methylated-DNA--protein-cysteine methyltransferase</fullName>
    </submittedName>
</protein>
<organism evidence="10 11">
    <name type="scientific">Geothrix rubra</name>
    <dbReference type="NCBI Taxonomy" id="2927977"/>
    <lineage>
        <taxon>Bacteria</taxon>
        <taxon>Pseudomonadati</taxon>
        <taxon>Acidobacteriota</taxon>
        <taxon>Holophagae</taxon>
        <taxon>Holophagales</taxon>
        <taxon>Holophagaceae</taxon>
        <taxon>Geothrix</taxon>
    </lineage>
</organism>
<sequence>MSTSDYSRVEQAIRFLTAHAAEQPSLARVAAEVGLSPFHFQRLFQRWAGVSPKRFLQVLTLEEAKRMLAESRSLLEVSHGVGLSGPSRLHDLFLGLERMTPGEYKARAAGLTIRWGVADTAFGPALFAALERGLCGLGFLQDDDREGALAELRARWPGARLVADEAGIRGYAEALDAHLRGGLGRPLGLVLKGTPFQLRTWEALLRVPPGQAISYRDLAALAGSPRALRAVGTAVGQNPIACLIPCHRVLQATGALGRYHWGAPRKQALLAFERVRSA</sequence>
<dbReference type="InterPro" id="IPR009057">
    <property type="entry name" value="Homeodomain-like_sf"/>
</dbReference>
<dbReference type="Pfam" id="PF12833">
    <property type="entry name" value="HTH_18"/>
    <property type="match status" value="1"/>
</dbReference>
<evidence type="ECO:0000259" key="9">
    <source>
        <dbReference type="PROSITE" id="PS01124"/>
    </source>
</evidence>
<dbReference type="Pfam" id="PF01035">
    <property type="entry name" value="DNA_binding_1"/>
    <property type="match status" value="1"/>
</dbReference>
<evidence type="ECO:0000256" key="2">
    <source>
        <dbReference type="ARBA" id="ARBA00022603"/>
    </source>
</evidence>
<dbReference type="EMBL" id="BSDD01000002">
    <property type="protein sequence ID" value="GLH69837.1"/>
    <property type="molecule type" value="Genomic_DNA"/>
</dbReference>
<dbReference type="PROSITE" id="PS00374">
    <property type="entry name" value="MGMT"/>
    <property type="match status" value="1"/>
</dbReference>
<dbReference type="InterPro" id="IPR036217">
    <property type="entry name" value="MethylDNA_cys_MeTrfase_DNAb"/>
</dbReference>
<feature type="domain" description="HTH araC/xylS-type" evidence="9">
    <location>
        <begin position="10"/>
        <end position="107"/>
    </location>
</feature>
<dbReference type="GO" id="GO:0032259">
    <property type="term" value="P:methylation"/>
    <property type="evidence" value="ECO:0007669"/>
    <property type="project" value="UniProtKB-KW"/>
</dbReference>
<dbReference type="CDD" id="cd06445">
    <property type="entry name" value="ATase"/>
    <property type="match status" value="1"/>
</dbReference>
<evidence type="ECO:0000256" key="5">
    <source>
        <dbReference type="ARBA" id="ARBA00023015"/>
    </source>
</evidence>
<evidence type="ECO:0000313" key="11">
    <source>
        <dbReference type="Proteomes" id="UP001165089"/>
    </source>
</evidence>
<dbReference type="SUPFAM" id="SSF46767">
    <property type="entry name" value="Methylated DNA-protein cysteine methyltransferase, C-terminal domain"/>
    <property type="match status" value="1"/>
</dbReference>
<comment type="catalytic activity">
    <reaction evidence="1">
        <text>a 4-O-methyl-thymidine in DNA + L-cysteinyl-[protein] = a thymidine in DNA + S-methyl-L-cysteinyl-[protein]</text>
        <dbReference type="Rhea" id="RHEA:53428"/>
        <dbReference type="Rhea" id="RHEA-COMP:10131"/>
        <dbReference type="Rhea" id="RHEA-COMP:10132"/>
        <dbReference type="Rhea" id="RHEA-COMP:13555"/>
        <dbReference type="Rhea" id="RHEA-COMP:13556"/>
        <dbReference type="ChEBI" id="CHEBI:29950"/>
        <dbReference type="ChEBI" id="CHEBI:82612"/>
        <dbReference type="ChEBI" id="CHEBI:137386"/>
        <dbReference type="ChEBI" id="CHEBI:137387"/>
        <dbReference type="EC" id="2.1.1.63"/>
    </reaction>
</comment>